<proteinExistence type="predicted"/>
<dbReference type="AlphaFoldDB" id="Q2Z026"/>
<dbReference type="InterPro" id="IPR043129">
    <property type="entry name" value="ATPase_NBD"/>
</dbReference>
<dbReference type="EMBL" id="AJ937764">
    <property type="protein sequence ID" value="CAI78539.1"/>
    <property type="molecule type" value="Genomic_DNA"/>
</dbReference>
<evidence type="ECO:0000313" key="1">
    <source>
        <dbReference type="EMBL" id="CAI78539.1"/>
    </source>
</evidence>
<dbReference type="SUPFAM" id="SSF53067">
    <property type="entry name" value="Actin-like ATPase domain"/>
    <property type="match status" value="1"/>
</dbReference>
<name>Q2Z026_9CHLR</name>
<organism evidence="1">
    <name type="scientific">uncultured Chloroflexota bacterium</name>
    <dbReference type="NCBI Taxonomy" id="166587"/>
    <lineage>
        <taxon>Bacteria</taxon>
        <taxon>Bacillati</taxon>
        <taxon>Chloroflexota</taxon>
        <taxon>environmental samples</taxon>
    </lineage>
</organism>
<dbReference type="InterPro" id="IPR006230">
    <property type="entry name" value="MutL"/>
</dbReference>
<protein>
    <recommendedName>
        <fullName evidence="2">Methylaspartate mutase</fullName>
    </recommendedName>
</protein>
<accession>Q2Z026</accession>
<reference evidence="1" key="1">
    <citation type="journal article" date="2005" name="Environ. Microbiol.">
        <title>Lateral gene transfer and phylogenetic assignment of environmental fosmid clones.</title>
        <authorList>
            <person name="Nesbo C.L."/>
            <person name="Boucher Y."/>
            <person name="Dlutek M."/>
            <person name="Doolittle F.W."/>
        </authorList>
    </citation>
    <scope>NUCLEOTIDE SEQUENCE</scope>
</reference>
<sequence length="589" mass="62704">MGNTMPTSLVDADLILALDIGTTTTRAILFDVVEGRYRFLGAGTTPTTANAPVSDISDGVRLALDQLEDITGRRLTGPDGQLAIPALPDGTGVDACVATLSVGLPIRVVAIGLLEHISAESARNLATTTYAEVLETLSLNDKRLTATRLDTLLSLRPDLVVIAGGAEGGASESVINLLEAVGLACYVLPKEQRPEVLYAGNSALAHQVKETLGGLASLHIAPNVRPSLDIEQLTPSQPVLSQVFRQVRARQMRGVAEIDHWASNHLTPTAAAFGRTIRFISKEYAHTNKGVLGIDVGASSTTIAAGYAGDLILSIYTQLGLGQNLPQMLQLCEIEDIQRWLSVEIPNDELLDYIHNKSAFPGTLPAGPTELAIEQALACQAATLAIRQAMQAYPPQLPRPFPDFLPSFEPIIATGRSFTRAPLRSQALLMLLNALQPTGITTLALDRNNLAAVLGAAAEVAPLLTVQSLDSTNFLNLCTVISPVGRAPFGAPILRLRLATDDQQEVKLEVKHGTLEVIKLPPGQSGTLYLTPLHRFDVGLGGPGRGGTLKVVGGALGVVIDARGRPLRFSADPGRRRDMHRKWQAIFDA</sequence>
<dbReference type="Pfam" id="PF13941">
    <property type="entry name" value="MutL"/>
    <property type="match status" value="1"/>
</dbReference>
<evidence type="ECO:0008006" key="2">
    <source>
        <dbReference type="Google" id="ProtNLM"/>
    </source>
</evidence>